<sequence length="197" mass="22935">MEPELGKPIDIDFLLFTYDEINKIKSIAFDISSYVNRVFPLIPHLDIKVINCRFKSPELLFNALLVKKTGRLLYGDELPYNAVTFMENHNEIISFTILEAESKLYSVIQTSDKKIQNKRVPHLSKSILRIAGLLRLKEGIYTRSPQDCTNILYKKYPNLIKHVAIIFNGFRYPFLTDELLASYFIVLNEIKQDMELE</sequence>
<organism evidence="1 2">
    <name type="scientific">Proteobacteria bacterium 228</name>
    <dbReference type="NCBI Taxonomy" id="2083153"/>
    <lineage>
        <taxon>Bacteria</taxon>
        <taxon>Pseudomonadati</taxon>
        <taxon>Pseudomonadota</taxon>
    </lineage>
</organism>
<evidence type="ECO:0000313" key="2">
    <source>
        <dbReference type="Proteomes" id="UP000238196"/>
    </source>
</evidence>
<evidence type="ECO:0000313" key="1">
    <source>
        <dbReference type="EMBL" id="PPC75034.1"/>
    </source>
</evidence>
<dbReference type="Proteomes" id="UP000238196">
    <property type="component" value="Unassembled WGS sequence"/>
</dbReference>
<proteinExistence type="predicted"/>
<dbReference type="EMBL" id="PRLP01000112">
    <property type="protein sequence ID" value="PPC75034.1"/>
    <property type="molecule type" value="Genomic_DNA"/>
</dbReference>
<protein>
    <submittedName>
        <fullName evidence="1">Uncharacterized protein</fullName>
    </submittedName>
</protein>
<accession>A0A2S5KJM8</accession>
<gene>
    <name evidence="1" type="ORF">C4K68_22680</name>
</gene>
<reference evidence="1 2" key="1">
    <citation type="submission" date="2018-02" db="EMBL/GenBank/DDBJ databases">
        <title>novel marine gammaproteobacteria from coastal saline agro ecosystem.</title>
        <authorList>
            <person name="Krishnan R."/>
            <person name="Ramesh Kumar N."/>
        </authorList>
    </citation>
    <scope>NUCLEOTIDE SEQUENCE [LARGE SCALE GENOMIC DNA]</scope>
    <source>
        <strain evidence="1 2">228</strain>
    </source>
</reference>
<dbReference type="AlphaFoldDB" id="A0A2S5KJM8"/>
<comment type="caution">
    <text evidence="1">The sequence shown here is derived from an EMBL/GenBank/DDBJ whole genome shotgun (WGS) entry which is preliminary data.</text>
</comment>
<name>A0A2S5KJM8_9PROT</name>